<organism evidence="3 4">
    <name type="scientific">Flavobacterium artemisiae</name>
    <dbReference type="NCBI Taxonomy" id="2126556"/>
    <lineage>
        <taxon>Bacteria</taxon>
        <taxon>Pseudomonadati</taxon>
        <taxon>Bacteroidota</taxon>
        <taxon>Flavobacteriia</taxon>
        <taxon>Flavobacteriales</taxon>
        <taxon>Flavobacteriaceae</taxon>
        <taxon>Flavobacterium</taxon>
    </lineage>
</organism>
<gene>
    <name evidence="3" type="ORF">ACFSC2_09265</name>
</gene>
<keyword evidence="2" id="KW-1133">Transmembrane helix</keyword>
<proteinExistence type="predicted"/>
<keyword evidence="2" id="KW-0812">Transmembrane</keyword>
<dbReference type="RefSeq" id="WP_379814272.1">
    <property type="nucleotide sequence ID" value="NZ_JBHUDZ010000009.1"/>
</dbReference>
<keyword evidence="1" id="KW-0175">Coiled coil</keyword>
<evidence type="ECO:0008006" key="5">
    <source>
        <dbReference type="Google" id="ProtNLM"/>
    </source>
</evidence>
<feature type="transmembrane region" description="Helical" evidence="2">
    <location>
        <begin position="26"/>
        <end position="48"/>
    </location>
</feature>
<accession>A0ABW4HBQ2</accession>
<evidence type="ECO:0000256" key="2">
    <source>
        <dbReference type="SAM" id="Phobius"/>
    </source>
</evidence>
<feature type="coiled-coil region" evidence="1">
    <location>
        <begin position="125"/>
        <end position="191"/>
    </location>
</feature>
<evidence type="ECO:0000313" key="3">
    <source>
        <dbReference type="EMBL" id="MFD1602924.1"/>
    </source>
</evidence>
<evidence type="ECO:0000313" key="4">
    <source>
        <dbReference type="Proteomes" id="UP001597138"/>
    </source>
</evidence>
<dbReference type="Proteomes" id="UP001597138">
    <property type="component" value="Unassembled WGS sequence"/>
</dbReference>
<reference evidence="4" key="1">
    <citation type="journal article" date="2019" name="Int. J. Syst. Evol. Microbiol.">
        <title>The Global Catalogue of Microorganisms (GCM) 10K type strain sequencing project: providing services to taxonomists for standard genome sequencing and annotation.</title>
        <authorList>
            <consortium name="The Broad Institute Genomics Platform"/>
            <consortium name="The Broad Institute Genome Sequencing Center for Infectious Disease"/>
            <person name="Wu L."/>
            <person name="Ma J."/>
        </authorList>
    </citation>
    <scope>NUCLEOTIDE SEQUENCE [LARGE SCALE GENOMIC DNA]</scope>
    <source>
        <strain evidence="4">CCUG 70865</strain>
    </source>
</reference>
<keyword evidence="2" id="KW-0472">Membrane</keyword>
<keyword evidence="4" id="KW-1185">Reference proteome</keyword>
<sequence>MKKNNKMIDKITSVFDNYQNKIKNPFIGTIIGVWIIHNWKILFALFNFDKGYTLEKKIKFIDDHFAKQIFWHEVLTLVGVSFLLLLISFLLMAVSRALTDFYFKIVETFIINKIDKNAVLSKELKDKLEVRIVELEKIINNQRSEITSTESNNQLIVMKRDAVRQEFDLYIEKTKKEQESLNVQIANLEKFREINKDMYSRFQTIIKNFDESEKKLIKLFMNKKSIMNSPHLKEKNLVLILESHGFLTKGTAEKNSISFSDLTDVGLVFVQYCELMMP</sequence>
<evidence type="ECO:0000256" key="1">
    <source>
        <dbReference type="SAM" id="Coils"/>
    </source>
</evidence>
<protein>
    <recommendedName>
        <fullName evidence="5">Phage abortive infection protein</fullName>
    </recommendedName>
</protein>
<name>A0ABW4HBQ2_9FLAO</name>
<feature type="transmembrane region" description="Helical" evidence="2">
    <location>
        <begin position="69"/>
        <end position="94"/>
    </location>
</feature>
<comment type="caution">
    <text evidence="3">The sequence shown here is derived from an EMBL/GenBank/DDBJ whole genome shotgun (WGS) entry which is preliminary data.</text>
</comment>
<dbReference type="EMBL" id="JBHUDZ010000009">
    <property type="protein sequence ID" value="MFD1602924.1"/>
    <property type="molecule type" value="Genomic_DNA"/>
</dbReference>